<protein>
    <submittedName>
        <fullName evidence="6">TetR family transcriptional regulator</fullName>
    </submittedName>
</protein>
<dbReference type="RefSeq" id="WP_089516112.1">
    <property type="nucleotide sequence ID" value="NZ_NJGG01000002.1"/>
</dbReference>
<evidence type="ECO:0000256" key="4">
    <source>
        <dbReference type="PROSITE-ProRule" id="PRU00335"/>
    </source>
</evidence>
<gene>
    <name evidence="6" type="ORF">AOC33_06915</name>
</gene>
<keyword evidence="7" id="KW-1185">Reference proteome</keyword>
<evidence type="ECO:0000313" key="6">
    <source>
        <dbReference type="EMBL" id="OXL15036.1"/>
    </source>
</evidence>
<dbReference type="FunFam" id="1.10.10.60:FF:000141">
    <property type="entry name" value="TetR family transcriptional regulator"/>
    <property type="match status" value="1"/>
</dbReference>
<dbReference type="Proteomes" id="UP000215188">
    <property type="component" value="Unassembled WGS sequence"/>
</dbReference>
<comment type="caution">
    <text evidence="6">The sequence shown here is derived from an EMBL/GenBank/DDBJ whole genome shotgun (WGS) entry which is preliminary data.</text>
</comment>
<dbReference type="GO" id="GO:0000976">
    <property type="term" value="F:transcription cis-regulatory region binding"/>
    <property type="evidence" value="ECO:0007669"/>
    <property type="project" value="TreeGrafter"/>
</dbReference>
<keyword evidence="2 4" id="KW-0238">DNA-binding</keyword>
<dbReference type="PANTHER" id="PTHR30055:SF234">
    <property type="entry name" value="HTH-TYPE TRANSCRIPTIONAL REGULATOR BETI"/>
    <property type="match status" value="1"/>
</dbReference>
<proteinExistence type="predicted"/>
<dbReference type="Pfam" id="PF00440">
    <property type="entry name" value="TetR_N"/>
    <property type="match status" value="1"/>
</dbReference>
<name>A0A229FSP0_9BURK</name>
<dbReference type="InterPro" id="IPR050109">
    <property type="entry name" value="HTH-type_TetR-like_transc_reg"/>
</dbReference>
<organism evidence="6 7">
    <name type="scientific">Polynucleobacter cosmopolitanus</name>
    <dbReference type="NCBI Taxonomy" id="351345"/>
    <lineage>
        <taxon>Bacteria</taxon>
        <taxon>Pseudomonadati</taxon>
        <taxon>Pseudomonadota</taxon>
        <taxon>Betaproteobacteria</taxon>
        <taxon>Burkholderiales</taxon>
        <taxon>Burkholderiaceae</taxon>
        <taxon>Polynucleobacter</taxon>
    </lineage>
</organism>
<dbReference type="AlphaFoldDB" id="A0A229FSP0"/>
<reference evidence="6 7" key="1">
    <citation type="submission" date="2017-06" db="EMBL/GenBank/DDBJ databases">
        <title>Reclassification of a Polynucleobacter cosmopolitanus strain isolated from tropical Lake Victoria as Polynucleobacter victoriensis comb. nov.</title>
        <authorList>
            <person name="Hahn M.W."/>
        </authorList>
    </citation>
    <scope>NUCLEOTIDE SEQUENCE [LARGE SCALE GENOMIC DNA]</scope>
    <source>
        <strain evidence="6 7">MWH-MoIso2</strain>
    </source>
</reference>
<dbReference type="Gene3D" id="1.10.357.10">
    <property type="entry name" value="Tetracycline Repressor, domain 2"/>
    <property type="match status" value="1"/>
</dbReference>
<evidence type="ECO:0000256" key="1">
    <source>
        <dbReference type="ARBA" id="ARBA00023015"/>
    </source>
</evidence>
<evidence type="ECO:0000313" key="7">
    <source>
        <dbReference type="Proteomes" id="UP000215188"/>
    </source>
</evidence>
<sequence length="220" mass="24475">MKQISNSKDSSKEKLLEARKGRLALVSDAKKAHILAAAKEVFEEHGLEGANVREIAKRAGYTPGAIYSYFTSKEEIYGALLADSLERLNDAVSNSMEGAKSSVQKAERSALGFYEFYASNPRDLDLGFYLFGGARPYGLTPELNAKLNTRLRDSLLHLEDALVELGASPKVAKEEVTAFFAHSVGLLILENTHRIRMFQENSMKLCVTYIKQLVERVKIK</sequence>
<evidence type="ECO:0000256" key="2">
    <source>
        <dbReference type="ARBA" id="ARBA00023125"/>
    </source>
</evidence>
<feature type="domain" description="HTH tetR-type" evidence="5">
    <location>
        <begin position="28"/>
        <end position="88"/>
    </location>
</feature>
<evidence type="ECO:0000259" key="5">
    <source>
        <dbReference type="PROSITE" id="PS50977"/>
    </source>
</evidence>
<dbReference type="OrthoDB" id="7252896at2"/>
<dbReference type="SUPFAM" id="SSF46689">
    <property type="entry name" value="Homeodomain-like"/>
    <property type="match status" value="1"/>
</dbReference>
<feature type="DNA-binding region" description="H-T-H motif" evidence="4">
    <location>
        <begin position="51"/>
        <end position="70"/>
    </location>
</feature>
<dbReference type="EMBL" id="NJGG01000002">
    <property type="protein sequence ID" value="OXL15036.1"/>
    <property type="molecule type" value="Genomic_DNA"/>
</dbReference>
<accession>A0A229FSP0</accession>
<keyword evidence="3" id="KW-0804">Transcription</keyword>
<evidence type="ECO:0000256" key="3">
    <source>
        <dbReference type="ARBA" id="ARBA00023163"/>
    </source>
</evidence>
<keyword evidence="1" id="KW-0805">Transcription regulation</keyword>
<dbReference type="InterPro" id="IPR009057">
    <property type="entry name" value="Homeodomain-like_sf"/>
</dbReference>
<dbReference type="PRINTS" id="PR00455">
    <property type="entry name" value="HTHTETR"/>
</dbReference>
<dbReference type="InterPro" id="IPR001647">
    <property type="entry name" value="HTH_TetR"/>
</dbReference>
<dbReference type="PANTHER" id="PTHR30055">
    <property type="entry name" value="HTH-TYPE TRANSCRIPTIONAL REGULATOR RUTR"/>
    <property type="match status" value="1"/>
</dbReference>
<dbReference type="GO" id="GO:0003700">
    <property type="term" value="F:DNA-binding transcription factor activity"/>
    <property type="evidence" value="ECO:0007669"/>
    <property type="project" value="TreeGrafter"/>
</dbReference>
<dbReference type="PROSITE" id="PS50977">
    <property type="entry name" value="HTH_TETR_2"/>
    <property type="match status" value="1"/>
</dbReference>